<proteinExistence type="predicted"/>
<feature type="transmembrane region" description="Helical" evidence="1">
    <location>
        <begin position="163"/>
        <end position="187"/>
    </location>
</feature>
<dbReference type="InterPro" id="IPR029058">
    <property type="entry name" value="AB_hydrolase_fold"/>
</dbReference>
<dbReference type="RefSeq" id="WP_076695880.1">
    <property type="nucleotide sequence ID" value="NZ_CP015093.1"/>
</dbReference>
<keyword evidence="3" id="KW-1185">Reference proteome</keyword>
<evidence type="ECO:0000256" key="1">
    <source>
        <dbReference type="SAM" id="Phobius"/>
    </source>
</evidence>
<evidence type="ECO:0000313" key="3">
    <source>
        <dbReference type="Proteomes" id="UP000187059"/>
    </source>
</evidence>
<dbReference type="AlphaFoldDB" id="A0A1P8UPR8"/>
<feature type="transmembrane region" description="Helical" evidence="1">
    <location>
        <begin position="120"/>
        <end position="143"/>
    </location>
</feature>
<protein>
    <recommendedName>
        <fullName evidence="4">Alpha/beta hydrolase</fullName>
    </recommendedName>
</protein>
<organism evidence="2 3">
    <name type="scientific">Salipiger abyssi</name>
    <dbReference type="NCBI Taxonomy" id="1250539"/>
    <lineage>
        <taxon>Bacteria</taxon>
        <taxon>Pseudomonadati</taxon>
        <taxon>Pseudomonadota</taxon>
        <taxon>Alphaproteobacteria</taxon>
        <taxon>Rhodobacterales</taxon>
        <taxon>Roseobacteraceae</taxon>
        <taxon>Salipiger</taxon>
    </lineage>
</organism>
<evidence type="ECO:0008006" key="4">
    <source>
        <dbReference type="Google" id="ProtNLM"/>
    </source>
</evidence>
<evidence type="ECO:0000313" key="2">
    <source>
        <dbReference type="EMBL" id="APZ51396.1"/>
    </source>
</evidence>
<gene>
    <name evidence="2" type="ORF">Ga0080574_TMP1062</name>
</gene>
<dbReference type="STRING" id="1250539.Ga0080574_TMP1062"/>
<name>A0A1P8UPR8_9RHOB</name>
<sequence length="402" mass="44530">MSRRAIILVPGFARKERNQARDRLVRALQHYTDGWRVEQTEEGSGATSGAIGLVAEARDGGETREIDVYEAYWGDLIPDWSNESPWARFKRGFFLIRYWLTGGARGWLTRGEAPPRAARAMLAAAVLLILWWAVVAVFLMQAIGSGTVTLPDSLTQIPLVQTAWGWLTGWTATVAGSVFALVMLWIWSLGWLEQFANISAYTKAYLRDEALGDDDIGLRAKARHRVLDMLDQVADVEGDKAYDEIYVVGHSLGGAIAVDALAECGDLLDRVVLFTWGSALGMMAQQEPLVEQEIAKFYTSKTRVRSWIDVVYAKDYMGSKVPVPRRFGKDGAPGPSYDMLFPGSLAPTLPKGMHVLELTRIHESYYRCESAALMLVEPITALPPLPSEPVGYVPHELRAVQG</sequence>
<dbReference type="SUPFAM" id="SSF53474">
    <property type="entry name" value="alpha/beta-Hydrolases"/>
    <property type="match status" value="1"/>
</dbReference>
<keyword evidence="1" id="KW-0812">Transmembrane</keyword>
<reference evidence="2 3" key="1">
    <citation type="submission" date="2016-04" db="EMBL/GenBank/DDBJ databases">
        <title>Deep-sea bacteria in the southern Pacific.</title>
        <authorList>
            <person name="Tang K."/>
        </authorList>
    </citation>
    <scope>NUCLEOTIDE SEQUENCE [LARGE SCALE GENOMIC DNA]</scope>
    <source>
        <strain evidence="2 3">JLT2014</strain>
    </source>
</reference>
<accession>A0A1P8UPR8</accession>
<dbReference type="OrthoDB" id="453176at2"/>
<dbReference type="Proteomes" id="UP000187059">
    <property type="component" value="Chromosome"/>
</dbReference>
<dbReference type="Gene3D" id="3.40.50.1820">
    <property type="entry name" value="alpha/beta hydrolase"/>
    <property type="match status" value="1"/>
</dbReference>
<dbReference type="KEGG" id="paby:Ga0080574_TMP1062"/>
<keyword evidence="1" id="KW-0472">Membrane</keyword>
<dbReference type="EMBL" id="CP015093">
    <property type="protein sequence ID" value="APZ51396.1"/>
    <property type="molecule type" value="Genomic_DNA"/>
</dbReference>
<keyword evidence="1" id="KW-1133">Transmembrane helix</keyword>